<reference evidence="1 2" key="1">
    <citation type="journal article" date="2016" name="Nat. Commun.">
        <title>Thousands of microbial genomes shed light on interconnected biogeochemical processes in an aquifer system.</title>
        <authorList>
            <person name="Anantharaman K."/>
            <person name="Brown C.T."/>
            <person name="Hug L.A."/>
            <person name="Sharon I."/>
            <person name="Castelle C.J."/>
            <person name="Probst A.J."/>
            <person name="Thomas B.C."/>
            <person name="Singh A."/>
            <person name="Wilkins M.J."/>
            <person name="Karaoz U."/>
            <person name="Brodie E.L."/>
            <person name="Williams K.H."/>
            <person name="Hubbard S.S."/>
            <person name="Banfield J.F."/>
        </authorList>
    </citation>
    <scope>NUCLEOTIDE SEQUENCE [LARGE SCALE GENOMIC DNA]</scope>
</reference>
<protein>
    <submittedName>
        <fullName evidence="1">Uncharacterized protein</fullName>
    </submittedName>
</protein>
<dbReference type="EMBL" id="MFQH01000004">
    <property type="protein sequence ID" value="OGH78648.1"/>
    <property type="molecule type" value="Genomic_DNA"/>
</dbReference>
<sequence length="85" mass="9961">MSIGNFVRKRKYLFWSTKNYDGLSNVAVVEAVLNYGDMEDVRELISLLGIQEVAKIFHEKTNCARVNYDQKIVHYFSLFFQKYAS</sequence>
<proteinExistence type="predicted"/>
<dbReference type="AlphaFoldDB" id="A0A1F6N4H3"/>
<organism evidence="1 2">
    <name type="scientific">Candidatus Magasanikbacteria bacterium RIFCSPLOWO2_01_FULL_40_15</name>
    <dbReference type="NCBI Taxonomy" id="1798686"/>
    <lineage>
        <taxon>Bacteria</taxon>
        <taxon>Candidatus Magasanikiibacteriota</taxon>
    </lineage>
</organism>
<dbReference type="Proteomes" id="UP000177040">
    <property type="component" value="Unassembled WGS sequence"/>
</dbReference>
<accession>A0A1F6N4H3</accession>
<gene>
    <name evidence="1" type="ORF">A2983_04795</name>
</gene>
<comment type="caution">
    <text evidence="1">The sequence shown here is derived from an EMBL/GenBank/DDBJ whole genome shotgun (WGS) entry which is preliminary data.</text>
</comment>
<name>A0A1F6N4H3_9BACT</name>
<evidence type="ECO:0000313" key="1">
    <source>
        <dbReference type="EMBL" id="OGH78648.1"/>
    </source>
</evidence>
<evidence type="ECO:0000313" key="2">
    <source>
        <dbReference type="Proteomes" id="UP000177040"/>
    </source>
</evidence>